<proteinExistence type="predicted"/>
<dbReference type="AlphaFoldDB" id="A0A8H5GWB9"/>
<dbReference type="OrthoDB" id="2739946at2759"/>
<sequence length="272" mass="29764">MTRSNQSQYSPKVAKKAFRQSARASGLTYPQAIATLKAAQASEREFRRNGGGGFDVSGTGAGFTKASSESAFLKNIKTTNPQHWQKLPYSLGLSHSRNENAVAVGLGTTTRRNPGRMDGVSWNGNSFICPKQVDKVDMFESGNRNLDAEDKVLHDVLKYSMGDDVDGKQKRTLDLAALIDAASARGPKKAKGLAHKLEYEILTPGPTRRVIFLNDNDVDDDISELALSDLGLEDWEDLYYDDDDFSGPRSQTAFKAKGMEKMSYAAVLKTNG</sequence>
<organism evidence="2 3">
    <name type="scientific">Tetrapyrgos nigripes</name>
    <dbReference type="NCBI Taxonomy" id="182062"/>
    <lineage>
        <taxon>Eukaryota</taxon>
        <taxon>Fungi</taxon>
        <taxon>Dikarya</taxon>
        <taxon>Basidiomycota</taxon>
        <taxon>Agaricomycotina</taxon>
        <taxon>Agaricomycetes</taxon>
        <taxon>Agaricomycetidae</taxon>
        <taxon>Agaricales</taxon>
        <taxon>Marasmiineae</taxon>
        <taxon>Marasmiaceae</taxon>
        <taxon>Tetrapyrgos</taxon>
    </lineage>
</organism>
<evidence type="ECO:0000313" key="3">
    <source>
        <dbReference type="Proteomes" id="UP000559256"/>
    </source>
</evidence>
<name>A0A8H5GWB9_9AGAR</name>
<keyword evidence="3" id="KW-1185">Reference proteome</keyword>
<reference evidence="2 3" key="1">
    <citation type="journal article" date="2020" name="ISME J.">
        <title>Uncovering the hidden diversity of litter-decomposition mechanisms in mushroom-forming fungi.</title>
        <authorList>
            <person name="Floudas D."/>
            <person name="Bentzer J."/>
            <person name="Ahren D."/>
            <person name="Johansson T."/>
            <person name="Persson P."/>
            <person name="Tunlid A."/>
        </authorList>
    </citation>
    <scope>NUCLEOTIDE SEQUENCE [LARGE SCALE GENOMIC DNA]</scope>
    <source>
        <strain evidence="2 3">CBS 291.85</strain>
    </source>
</reference>
<evidence type="ECO:0000256" key="1">
    <source>
        <dbReference type="SAM" id="MobiDB-lite"/>
    </source>
</evidence>
<dbReference type="Proteomes" id="UP000559256">
    <property type="component" value="Unassembled WGS sequence"/>
</dbReference>
<evidence type="ECO:0000313" key="2">
    <source>
        <dbReference type="EMBL" id="KAF5372253.1"/>
    </source>
</evidence>
<comment type="caution">
    <text evidence="2">The sequence shown here is derived from an EMBL/GenBank/DDBJ whole genome shotgun (WGS) entry which is preliminary data.</text>
</comment>
<feature type="compositionally biased region" description="Polar residues" evidence="1">
    <location>
        <begin position="1"/>
        <end position="10"/>
    </location>
</feature>
<gene>
    <name evidence="2" type="ORF">D9758_004992</name>
</gene>
<protein>
    <submittedName>
        <fullName evidence="2">Uncharacterized protein</fullName>
    </submittedName>
</protein>
<dbReference type="EMBL" id="JAACJM010000006">
    <property type="protein sequence ID" value="KAF5372253.1"/>
    <property type="molecule type" value="Genomic_DNA"/>
</dbReference>
<accession>A0A8H5GWB9</accession>
<feature type="region of interest" description="Disordered" evidence="1">
    <location>
        <begin position="1"/>
        <end position="24"/>
    </location>
</feature>